<dbReference type="Proteomes" id="UP000002729">
    <property type="component" value="Unassembled WGS sequence"/>
</dbReference>
<feature type="region of interest" description="Disordered" evidence="1">
    <location>
        <begin position="381"/>
        <end position="443"/>
    </location>
</feature>
<protein>
    <submittedName>
        <fullName evidence="2">Uncharacterized protein</fullName>
    </submittedName>
</protein>
<dbReference type="AlphaFoldDB" id="F0YNR6"/>
<sequence length="631" mass="69305">MTRRRLCSKTTLMAQRGQKRAADDDGEAAFLADLDGLFEPDEPTALVEAKKQKGRPLGSVSGPTSRPTHFLKACVDAKAGKAWLMELPYKYRQIGNNKTRAVLRCTAHQTSEGGPRVAPRPARARAARMTPNPPGARMRSIRIEAGQKASKIHGDLIVEAGQDAARKAALPDLAQVQSYVKNYKLRHAPRWKLENVADLQLYYGTSKVHDKAGFDALVASKGTDAFVLIDMITLTDGEGGVYEACLFSSSTMLNIGKKAAAVYGEDNILCVTDGKHKTEAAGWIIIPFGTSTRYFDRDKGKYSNKFLPIAYIFTKSETKDVFTFAHAGTVKALSVFMGVKVTFSALCADASPAIRSGFLGFEPPLDPGIAGVADVADKGVDDLDDDGITTARGEDENVAPQSPNVRDRSSHVLKGPPPRPRKVRGDDDDEEQESEDECPVDEEAAREIGEALVKRARYTITIPQERMRAGVAERWRDVDVKDPVTRRWLNRLYNAAIDESVKEGTPVWLDGLEDAALEAARVQYIQEDVDWRHYDKFEELFEGFLSEFNLERTKERRAWVKGIACAHLKRGQEAEKGDGVVADKRDAAGSPRGEPQVAVRHMKQPPCPTLLSGDGCAIQARSVGLHPGIFN</sequence>
<feature type="compositionally biased region" description="Acidic residues" evidence="1">
    <location>
        <begin position="426"/>
        <end position="442"/>
    </location>
</feature>
<feature type="region of interest" description="Disordered" evidence="1">
    <location>
        <begin position="575"/>
        <end position="596"/>
    </location>
</feature>
<feature type="region of interest" description="Disordered" evidence="1">
    <location>
        <begin position="107"/>
        <end position="137"/>
    </location>
</feature>
<dbReference type="InParanoid" id="F0YNR6"/>
<name>F0YNR6_AURAN</name>
<accession>F0YNR6</accession>
<organism evidence="3">
    <name type="scientific">Aureococcus anophagefferens</name>
    <name type="common">Harmful bloom alga</name>
    <dbReference type="NCBI Taxonomy" id="44056"/>
    <lineage>
        <taxon>Eukaryota</taxon>
        <taxon>Sar</taxon>
        <taxon>Stramenopiles</taxon>
        <taxon>Ochrophyta</taxon>
        <taxon>Pelagophyceae</taxon>
        <taxon>Pelagomonadales</taxon>
        <taxon>Pelagomonadaceae</taxon>
        <taxon>Aureococcus</taxon>
    </lineage>
</organism>
<evidence type="ECO:0000256" key="1">
    <source>
        <dbReference type="SAM" id="MobiDB-lite"/>
    </source>
</evidence>
<dbReference type="RefSeq" id="XP_009042070.1">
    <property type="nucleotide sequence ID" value="XM_009043822.1"/>
</dbReference>
<reference evidence="2 3" key="1">
    <citation type="journal article" date="2011" name="Proc. Natl. Acad. Sci. U.S.A.">
        <title>Niche of harmful alga Aureococcus anophagefferens revealed through ecogenomics.</title>
        <authorList>
            <person name="Gobler C.J."/>
            <person name="Berry D.L."/>
            <person name="Dyhrman S.T."/>
            <person name="Wilhelm S.W."/>
            <person name="Salamov A."/>
            <person name="Lobanov A.V."/>
            <person name="Zhang Y."/>
            <person name="Collier J.L."/>
            <person name="Wurch L.L."/>
            <person name="Kustka A.B."/>
            <person name="Dill B.D."/>
            <person name="Shah M."/>
            <person name="VerBerkmoes N.C."/>
            <person name="Kuo A."/>
            <person name="Terry A."/>
            <person name="Pangilinan J."/>
            <person name="Lindquist E.A."/>
            <person name="Lucas S."/>
            <person name="Paulsen I.T."/>
            <person name="Hattenrath-Lehmann T.K."/>
            <person name="Talmage S.C."/>
            <person name="Walker E.A."/>
            <person name="Koch F."/>
            <person name="Burson A.M."/>
            <person name="Marcoval M.A."/>
            <person name="Tang Y.Z."/>
            <person name="Lecleir G.R."/>
            <person name="Coyne K.J."/>
            <person name="Berg G.M."/>
            <person name="Bertrand E.M."/>
            <person name="Saito M.A."/>
            <person name="Gladyshev V.N."/>
            <person name="Grigoriev I.V."/>
        </authorList>
    </citation>
    <scope>NUCLEOTIDE SEQUENCE [LARGE SCALE GENOMIC DNA]</scope>
    <source>
        <strain evidence="3">CCMP 1984</strain>
    </source>
</reference>
<dbReference type="KEGG" id="aaf:AURANDRAFT_68177"/>
<keyword evidence="3" id="KW-1185">Reference proteome</keyword>
<evidence type="ECO:0000313" key="3">
    <source>
        <dbReference type="Proteomes" id="UP000002729"/>
    </source>
</evidence>
<feature type="compositionally biased region" description="Basic and acidic residues" evidence="1">
    <location>
        <begin position="575"/>
        <end position="587"/>
    </location>
</feature>
<dbReference type="GeneID" id="20226646"/>
<proteinExistence type="predicted"/>
<gene>
    <name evidence="2" type="ORF">AURANDRAFT_68177</name>
</gene>
<dbReference type="EMBL" id="GL833181">
    <property type="protein sequence ID" value="EGB03245.1"/>
    <property type="molecule type" value="Genomic_DNA"/>
</dbReference>
<evidence type="ECO:0000313" key="2">
    <source>
        <dbReference type="EMBL" id="EGB03245.1"/>
    </source>
</evidence>